<keyword evidence="3" id="KW-1185">Reference proteome</keyword>
<comment type="caution">
    <text evidence="2">The sequence shown here is derived from an EMBL/GenBank/DDBJ whole genome shotgun (WGS) entry which is preliminary data.</text>
</comment>
<keyword evidence="1" id="KW-0812">Transmembrane</keyword>
<organism evidence="2 3">
    <name type="scientific">Fodinibius salinus</name>
    <dbReference type="NCBI Taxonomy" id="860790"/>
    <lineage>
        <taxon>Bacteria</taxon>
        <taxon>Pseudomonadati</taxon>
        <taxon>Balneolota</taxon>
        <taxon>Balneolia</taxon>
        <taxon>Balneolales</taxon>
        <taxon>Balneolaceae</taxon>
        <taxon>Fodinibius</taxon>
    </lineage>
</organism>
<dbReference type="OrthoDB" id="1524697at2"/>
<sequence>MDEQHSRRWVELGHTQANNKSDRRSVFSYFARRIHSRHMLYMMGGLSQVVLGLSVITVAILGLIKPLWISVCLTMAASITVIIGLFVMFTSVSKIYNTKSLLQQAMKRVMKSKN</sequence>
<dbReference type="RefSeq" id="WP_148899278.1">
    <property type="nucleotide sequence ID" value="NZ_VNHY01000003.1"/>
</dbReference>
<name>A0A5D3YFY0_9BACT</name>
<evidence type="ECO:0000313" key="2">
    <source>
        <dbReference type="EMBL" id="TYP92583.1"/>
    </source>
</evidence>
<dbReference type="Proteomes" id="UP000324595">
    <property type="component" value="Unassembled WGS sequence"/>
</dbReference>
<evidence type="ECO:0000313" key="3">
    <source>
        <dbReference type="Proteomes" id="UP000324595"/>
    </source>
</evidence>
<proteinExistence type="predicted"/>
<reference evidence="2 3" key="1">
    <citation type="submission" date="2019-07" db="EMBL/GenBank/DDBJ databases">
        <title>Genomic Encyclopedia of Archaeal and Bacterial Type Strains, Phase II (KMG-II): from individual species to whole genera.</title>
        <authorList>
            <person name="Goeker M."/>
        </authorList>
    </citation>
    <scope>NUCLEOTIDE SEQUENCE [LARGE SCALE GENOMIC DNA]</scope>
    <source>
        <strain evidence="2 3">DSM 21935</strain>
    </source>
</reference>
<keyword evidence="1" id="KW-0472">Membrane</keyword>
<gene>
    <name evidence="2" type="ORF">LX73_1945</name>
</gene>
<dbReference type="EMBL" id="VNHY01000003">
    <property type="protein sequence ID" value="TYP92583.1"/>
    <property type="molecule type" value="Genomic_DNA"/>
</dbReference>
<evidence type="ECO:0000256" key="1">
    <source>
        <dbReference type="SAM" id="Phobius"/>
    </source>
</evidence>
<accession>A0A5D3YFY0</accession>
<feature type="transmembrane region" description="Helical" evidence="1">
    <location>
        <begin position="67"/>
        <end position="89"/>
    </location>
</feature>
<dbReference type="AlphaFoldDB" id="A0A5D3YFY0"/>
<protein>
    <submittedName>
        <fullName evidence="2">Uncharacterized protein</fullName>
    </submittedName>
</protein>
<keyword evidence="1" id="KW-1133">Transmembrane helix</keyword>
<feature type="transmembrane region" description="Helical" evidence="1">
    <location>
        <begin position="40"/>
        <end position="61"/>
    </location>
</feature>